<dbReference type="InterPro" id="IPR011750">
    <property type="entry name" value="Gmx_para_CXXCG"/>
</dbReference>
<evidence type="ECO:0000313" key="1">
    <source>
        <dbReference type="EMBL" id="ATB34075.1"/>
    </source>
</evidence>
<dbReference type="Proteomes" id="UP000217289">
    <property type="component" value="Chromosome"/>
</dbReference>
<reference evidence="1 2" key="1">
    <citation type="submission" date="2017-06" db="EMBL/GenBank/DDBJ databases">
        <authorList>
            <person name="Kim H.J."/>
            <person name="Triplett B.A."/>
        </authorList>
    </citation>
    <scope>NUCLEOTIDE SEQUENCE [LARGE SCALE GENOMIC DNA]</scope>
    <source>
        <strain evidence="1 2">DSM 14713</strain>
    </source>
</reference>
<dbReference type="RefSeq" id="WP_095982023.1">
    <property type="nucleotide sequence ID" value="NZ_CP022163.1"/>
</dbReference>
<gene>
    <name evidence="1" type="ORF">MEBOL_007576</name>
</gene>
<evidence type="ECO:0000313" key="2">
    <source>
        <dbReference type="Proteomes" id="UP000217289"/>
    </source>
</evidence>
<dbReference type="KEGG" id="mbd:MEBOL_007576"/>
<name>A0A250IQP6_9BACT</name>
<evidence type="ECO:0008006" key="3">
    <source>
        <dbReference type="Google" id="ProtNLM"/>
    </source>
</evidence>
<protein>
    <recommendedName>
        <fullName evidence="3">Double-CXXCG motif protein</fullName>
    </recommendedName>
</protein>
<dbReference type="OrthoDB" id="5513099at2"/>
<dbReference type="Pfam" id="PF09535">
    <property type="entry name" value="Gmx_para_CXXCG"/>
    <property type="match status" value="1"/>
</dbReference>
<keyword evidence="2" id="KW-1185">Reference proteome</keyword>
<organism evidence="1 2">
    <name type="scientific">Melittangium boletus DSM 14713</name>
    <dbReference type="NCBI Taxonomy" id="1294270"/>
    <lineage>
        <taxon>Bacteria</taxon>
        <taxon>Pseudomonadati</taxon>
        <taxon>Myxococcota</taxon>
        <taxon>Myxococcia</taxon>
        <taxon>Myxococcales</taxon>
        <taxon>Cystobacterineae</taxon>
        <taxon>Archangiaceae</taxon>
        <taxon>Melittangium</taxon>
    </lineage>
</organism>
<dbReference type="NCBIfam" id="TIGR02264">
    <property type="entry name" value="gmx_para_CXXCG"/>
    <property type="match status" value="1"/>
</dbReference>
<accession>A0A250IQP6</accession>
<dbReference type="AlphaFoldDB" id="A0A250IQP6"/>
<dbReference type="EMBL" id="CP022163">
    <property type="protein sequence ID" value="ATB34075.1"/>
    <property type="molecule type" value="Genomic_DNA"/>
</dbReference>
<proteinExistence type="predicted"/>
<sequence length="238" mass="26793">MTRFYRLRAPRNSTYTGDLDVRRKWGGLPGVRCPECGASWSGSATAYPSVDLSLFDERKFFAKARPEPFDEFVRLREWVRPLVPPGARLLPGAEFGPLEGVATGTFGSFFLHFGGMRLIRREALEQLLAVGVRGLRAFPSEVRFQQENGSELWELELYPRGRLHPDCTPERPPACPLCGRDYFGFPDEPVLDAASLPTDTDLFVLSDFETILIGTGRFVDAVRRLGLDDIDIREVPVR</sequence>